<dbReference type="Proteomes" id="UP000597206">
    <property type="component" value="Unassembled WGS sequence"/>
</dbReference>
<organism evidence="4 5">
    <name type="scientific">Vibrio nitrifigilis</name>
    <dbReference type="NCBI Taxonomy" id="2789781"/>
    <lineage>
        <taxon>Bacteria</taxon>
        <taxon>Pseudomonadati</taxon>
        <taxon>Pseudomonadota</taxon>
        <taxon>Gammaproteobacteria</taxon>
        <taxon>Vibrionales</taxon>
        <taxon>Vibrionaceae</taxon>
        <taxon>Vibrio</taxon>
    </lineage>
</organism>
<evidence type="ECO:0000256" key="2">
    <source>
        <dbReference type="ARBA" id="ARBA00022525"/>
    </source>
</evidence>
<name>A0ABS0G9N2_9VIBR</name>
<dbReference type="Pfam" id="PF04877">
    <property type="entry name" value="Harpin"/>
    <property type="match status" value="1"/>
</dbReference>
<evidence type="ECO:0000256" key="1">
    <source>
        <dbReference type="ARBA" id="ARBA00004613"/>
    </source>
</evidence>
<comment type="subcellular location">
    <subcellularLocation>
        <location evidence="1">Secreted</location>
    </subcellularLocation>
</comment>
<reference evidence="4 5" key="1">
    <citation type="submission" date="2020-11" db="EMBL/GenBank/DDBJ databases">
        <title>Vibrio nitrifigilis sp. nov., a marine nitrogen-fixing bacterium isolated from the lagoon sediment of an islet inside an atoll.</title>
        <authorList>
            <person name="Wang L.-T."/>
            <person name="Shieh W.Y."/>
        </authorList>
    </citation>
    <scope>NUCLEOTIDE SEQUENCE [LARGE SCALE GENOMIC DNA]</scope>
    <source>
        <strain evidence="4 5">NFV-1</strain>
    </source>
</reference>
<dbReference type="InterPro" id="IPR006961">
    <property type="entry name" value="HrpN/Z"/>
</dbReference>
<gene>
    <name evidence="4" type="ORF">I1A42_00565</name>
</gene>
<dbReference type="EMBL" id="JADPMR010000001">
    <property type="protein sequence ID" value="MBF8999080.1"/>
    <property type="molecule type" value="Genomic_DNA"/>
</dbReference>
<protein>
    <submittedName>
        <fullName evidence="4">Uncharacterized protein</fullName>
    </submittedName>
</protein>
<evidence type="ECO:0000313" key="5">
    <source>
        <dbReference type="Proteomes" id="UP000597206"/>
    </source>
</evidence>
<sequence>MINATLTLSITSSSGFGQMGGLNSSGMGSSRGGMSSSFGGLGSSSSSIADTMADILTKALFKKNDNGATFDDTTDNPIMEMVASFMDKQSAKYAGPTGAFGGKDHWKNELKEDNGLNADEFKQFKQGLKDALNSIMDGSYSQIMSGGSSSSSLGGGSSLGGVSGNSCGGLGQNSFGSSNGFGSMGMGSSGFGAAGFGSSSLGGTSQISSDLTTVGESGFSMGGNFAAHVGETAIDGLDIKERHGRYKFGREDKDLAKSIGKFMDQHPEKYGEPPKGGWANRIEKRKDFNSEEMGQFKNAMQDVKGLMNGKSMGNSQLDSDGMMLCNSIISDSLYKVSQ</sequence>
<comment type="caution">
    <text evidence="4">The sequence shown here is derived from an EMBL/GenBank/DDBJ whole genome shotgun (WGS) entry which is preliminary data.</text>
</comment>
<keyword evidence="3" id="KW-0928">Hypersensitive response elicitation</keyword>
<evidence type="ECO:0000256" key="3">
    <source>
        <dbReference type="ARBA" id="ARBA00022978"/>
    </source>
</evidence>
<evidence type="ECO:0000313" key="4">
    <source>
        <dbReference type="EMBL" id="MBF8999080.1"/>
    </source>
</evidence>
<keyword evidence="2" id="KW-0964">Secreted</keyword>
<accession>A0ABS0G9N2</accession>
<proteinExistence type="predicted"/>
<dbReference type="RefSeq" id="WP_196122297.1">
    <property type="nucleotide sequence ID" value="NZ_JADPMR010000001.1"/>
</dbReference>
<keyword evidence="5" id="KW-1185">Reference proteome</keyword>